<proteinExistence type="predicted"/>
<gene>
    <name evidence="1" type="ORF">METZ01_LOCUS245071</name>
</gene>
<accession>A0A382HZ33</accession>
<name>A0A382HZ33_9ZZZZ</name>
<protein>
    <submittedName>
        <fullName evidence="1">Uncharacterized protein</fullName>
    </submittedName>
</protein>
<reference evidence="1" key="1">
    <citation type="submission" date="2018-05" db="EMBL/GenBank/DDBJ databases">
        <authorList>
            <person name="Lanie J.A."/>
            <person name="Ng W.-L."/>
            <person name="Kazmierczak K.M."/>
            <person name="Andrzejewski T.M."/>
            <person name="Davidsen T.M."/>
            <person name="Wayne K.J."/>
            <person name="Tettelin H."/>
            <person name="Glass J.I."/>
            <person name="Rusch D."/>
            <person name="Podicherti R."/>
            <person name="Tsui H.-C.T."/>
            <person name="Winkler M.E."/>
        </authorList>
    </citation>
    <scope>NUCLEOTIDE SEQUENCE</scope>
</reference>
<dbReference type="AlphaFoldDB" id="A0A382HZ33"/>
<sequence length="88" mass="9684">MSDAEFQHDVAENFLLPSKTCTSPASASEKLCLRVVTARFTIQSQLINHCAHLSHANVTKSDSNGLEWTPVSPVWVKVGFFHIRGSSN</sequence>
<organism evidence="1">
    <name type="scientific">marine metagenome</name>
    <dbReference type="NCBI Taxonomy" id="408172"/>
    <lineage>
        <taxon>unclassified sequences</taxon>
        <taxon>metagenomes</taxon>
        <taxon>ecological metagenomes</taxon>
    </lineage>
</organism>
<evidence type="ECO:0000313" key="1">
    <source>
        <dbReference type="EMBL" id="SVB92217.1"/>
    </source>
</evidence>
<dbReference type="EMBL" id="UINC01063999">
    <property type="protein sequence ID" value="SVB92217.1"/>
    <property type="molecule type" value="Genomic_DNA"/>
</dbReference>